<dbReference type="RefSeq" id="WP_187804721.1">
    <property type="nucleotide sequence ID" value="NZ_LZEU01000001.1"/>
</dbReference>
<dbReference type="InterPro" id="IPR020843">
    <property type="entry name" value="ER"/>
</dbReference>
<dbReference type="PANTHER" id="PTHR48106:SF18">
    <property type="entry name" value="QUINONE OXIDOREDUCTASE PIG3"/>
    <property type="match status" value="1"/>
</dbReference>
<feature type="domain" description="Enoyl reductase (ER)" evidence="3">
    <location>
        <begin position="6"/>
        <end position="320"/>
    </location>
</feature>
<organism evidence="4 5">
    <name type="scientific">Aquipseudomonas alcaligenes</name>
    <name type="common">Pseudomonas alcaligenes</name>
    <dbReference type="NCBI Taxonomy" id="43263"/>
    <lineage>
        <taxon>Bacteria</taxon>
        <taxon>Pseudomonadati</taxon>
        <taxon>Pseudomonadota</taxon>
        <taxon>Gammaproteobacteria</taxon>
        <taxon>Pseudomonadales</taxon>
        <taxon>Pseudomonadaceae</taxon>
        <taxon>Aquipseudomonas</taxon>
    </lineage>
</organism>
<dbReference type="Pfam" id="PF00107">
    <property type="entry name" value="ADH_zinc_N"/>
    <property type="match status" value="1"/>
</dbReference>
<dbReference type="SUPFAM" id="SSF50129">
    <property type="entry name" value="GroES-like"/>
    <property type="match status" value="1"/>
</dbReference>
<dbReference type="EMBL" id="LZEU01000001">
    <property type="protein sequence ID" value="MBC9249597.1"/>
    <property type="molecule type" value="Genomic_DNA"/>
</dbReference>
<gene>
    <name evidence="4" type="ORF">A9179_04840</name>
</gene>
<evidence type="ECO:0000313" key="5">
    <source>
        <dbReference type="Proteomes" id="UP000744555"/>
    </source>
</evidence>
<dbReference type="InterPro" id="IPR036291">
    <property type="entry name" value="NAD(P)-bd_dom_sf"/>
</dbReference>
<dbReference type="Proteomes" id="UP000744555">
    <property type="component" value="Unassembled WGS sequence"/>
</dbReference>
<accession>A0ABR7RW82</accession>
<dbReference type="Gene3D" id="3.90.180.10">
    <property type="entry name" value="Medium-chain alcohol dehydrogenases, catalytic domain"/>
    <property type="match status" value="1"/>
</dbReference>
<dbReference type="Pfam" id="PF08240">
    <property type="entry name" value="ADH_N"/>
    <property type="match status" value="1"/>
</dbReference>
<dbReference type="Gene3D" id="3.40.50.720">
    <property type="entry name" value="NAD(P)-binding Rossmann-like Domain"/>
    <property type="match status" value="1"/>
</dbReference>
<keyword evidence="5" id="KW-1185">Reference proteome</keyword>
<reference evidence="4 5" key="1">
    <citation type="submission" date="2016-06" db="EMBL/GenBank/DDBJ databases">
        <authorList>
            <person name="Ramos C."/>
            <person name="Pintado A."/>
            <person name="Crespo-Gomez J.I."/>
        </authorList>
    </citation>
    <scope>NUCLEOTIDE SEQUENCE [LARGE SCALE GENOMIC DNA]</scope>
    <source>
        <strain evidence="4 5">AVO110</strain>
    </source>
</reference>
<dbReference type="InterPro" id="IPR013154">
    <property type="entry name" value="ADH-like_N"/>
</dbReference>
<dbReference type="SUPFAM" id="SSF51735">
    <property type="entry name" value="NAD(P)-binding Rossmann-fold domains"/>
    <property type="match status" value="1"/>
</dbReference>
<evidence type="ECO:0000313" key="4">
    <source>
        <dbReference type="EMBL" id="MBC9249597.1"/>
    </source>
</evidence>
<protein>
    <submittedName>
        <fullName evidence="4">Quinone oxidoreductase</fullName>
    </submittedName>
</protein>
<evidence type="ECO:0000259" key="3">
    <source>
        <dbReference type="SMART" id="SM00829"/>
    </source>
</evidence>
<dbReference type="SMART" id="SM00829">
    <property type="entry name" value="PKS_ER"/>
    <property type="match status" value="1"/>
</dbReference>
<dbReference type="PANTHER" id="PTHR48106">
    <property type="entry name" value="QUINONE OXIDOREDUCTASE PIG3-RELATED"/>
    <property type="match status" value="1"/>
</dbReference>
<dbReference type="InterPro" id="IPR011032">
    <property type="entry name" value="GroES-like_sf"/>
</dbReference>
<comment type="caution">
    <text evidence="4">The sequence shown here is derived from an EMBL/GenBank/DDBJ whole genome shotgun (WGS) entry which is preliminary data.</text>
</comment>
<keyword evidence="2" id="KW-0560">Oxidoreductase</keyword>
<name>A0ABR7RW82_AQUAC</name>
<keyword evidence="1" id="KW-0521">NADP</keyword>
<evidence type="ECO:0000256" key="1">
    <source>
        <dbReference type="ARBA" id="ARBA00022857"/>
    </source>
</evidence>
<evidence type="ECO:0000256" key="2">
    <source>
        <dbReference type="ARBA" id="ARBA00023002"/>
    </source>
</evidence>
<sequence>MRAIVSSANGPVVQDVPMPKPGPGQVLVRVRACSLNRADLLIMQGLAHGFAGGANTPMGLEWAGEVAEVGTGVTKWQVGDRVMGAGFAAFAEYTLGFDWMIYAIPAGVSYEQAATLPVALQTMHDAISSNGQLVAGQSVLIQGASSAVGLMGMQVAKFLGAGLVIGTSTSAQRRERLSEFGADLAIDTKAADWVAQVSKATKGKGVDLLIDFVAGSLINGSLQATRIGGRMVNIGRLDGNSGEFDFDLHNMRRITYIGASFRSRTPQELMAVIERTASVLGPAVADGVLKLPIDKLYQLDEAAEALARMARNEHFGKIVLEV</sequence>
<dbReference type="InterPro" id="IPR013149">
    <property type="entry name" value="ADH-like_C"/>
</dbReference>
<proteinExistence type="predicted"/>